<dbReference type="PANTHER" id="PTHR11895">
    <property type="entry name" value="TRANSAMIDASE"/>
    <property type="match status" value="1"/>
</dbReference>
<dbReference type="InterPro" id="IPR000120">
    <property type="entry name" value="Amidase"/>
</dbReference>
<accession>A0A3P5XRG7</accession>
<evidence type="ECO:0000313" key="4">
    <source>
        <dbReference type="EMBL" id="VDC33481.1"/>
    </source>
</evidence>
<dbReference type="Pfam" id="PF01425">
    <property type="entry name" value="Amidase"/>
    <property type="match status" value="1"/>
</dbReference>
<dbReference type="EC" id="3.5.1.13" evidence="4"/>
<evidence type="ECO:0000313" key="5">
    <source>
        <dbReference type="Proteomes" id="UP000277498"/>
    </source>
</evidence>
<reference evidence="4 5" key="1">
    <citation type="submission" date="2018-11" db="EMBL/GenBank/DDBJ databases">
        <authorList>
            <person name="Criscuolo A."/>
        </authorList>
    </citation>
    <scope>NUCLEOTIDE SEQUENCE [LARGE SCALE GENOMIC DNA]</scope>
    <source>
        <strain evidence="4">ACIP111625</strain>
    </source>
</reference>
<comment type="similarity">
    <text evidence="1">Belongs to the amidase family.</text>
</comment>
<evidence type="ECO:0000259" key="3">
    <source>
        <dbReference type="Pfam" id="PF01425"/>
    </source>
</evidence>
<dbReference type="InterPro" id="IPR036928">
    <property type="entry name" value="AS_sf"/>
</dbReference>
<keyword evidence="5" id="KW-1185">Reference proteome</keyword>
<dbReference type="GO" id="GO:0047680">
    <property type="term" value="F:aryl-acylamidase activity"/>
    <property type="evidence" value="ECO:0007669"/>
    <property type="project" value="UniProtKB-EC"/>
</dbReference>
<keyword evidence="4" id="KW-0378">Hydrolase</keyword>
<dbReference type="SUPFAM" id="SSF75304">
    <property type="entry name" value="Amidase signature (AS) enzymes"/>
    <property type="match status" value="1"/>
</dbReference>
<organism evidence="4 5">
    <name type="scientific">Pseudogemmobacter humi</name>
    <dbReference type="NCBI Taxonomy" id="2483812"/>
    <lineage>
        <taxon>Bacteria</taxon>
        <taxon>Pseudomonadati</taxon>
        <taxon>Pseudomonadota</taxon>
        <taxon>Alphaproteobacteria</taxon>
        <taxon>Rhodobacterales</taxon>
        <taxon>Paracoccaceae</taxon>
        <taxon>Pseudogemmobacter</taxon>
    </lineage>
</organism>
<dbReference type="AlphaFoldDB" id="A0A3P5XRG7"/>
<dbReference type="RefSeq" id="WP_124088549.1">
    <property type="nucleotide sequence ID" value="NZ_UXAW01000118.1"/>
</dbReference>
<dbReference type="Gene3D" id="3.90.1300.10">
    <property type="entry name" value="Amidase signature (AS) domain"/>
    <property type="match status" value="1"/>
</dbReference>
<dbReference type="EMBL" id="UXAW01000118">
    <property type="protein sequence ID" value="VDC33481.1"/>
    <property type="molecule type" value="Genomic_DNA"/>
</dbReference>
<evidence type="ECO:0000256" key="2">
    <source>
        <dbReference type="SAM" id="MobiDB-lite"/>
    </source>
</evidence>
<evidence type="ECO:0000256" key="1">
    <source>
        <dbReference type="ARBA" id="ARBA00009199"/>
    </source>
</evidence>
<protein>
    <submittedName>
        <fullName evidence="4">Acylamidase</fullName>
        <ecNumber evidence="4">3.5.1.13</ecNumber>
    </submittedName>
</protein>
<dbReference type="PROSITE" id="PS00571">
    <property type="entry name" value="AMIDASES"/>
    <property type="match status" value="1"/>
</dbReference>
<dbReference type="InterPro" id="IPR020556">
    <property type="entry name" value="Amidase_CS"/>
</dbReference>
<feature type="region of interest" description="Disordered" evidence="2">
    <location>
        <begin position="139"/>
        <end position="158"/>
    </location>
</feature>
<gene>
    <name evidence="4" type="primary">aam_2</name>
    <name evidence="4" type="ORF">XINFAN_03873</name>
</gene>
<proteinExistence type="inferred from homology"/>
<dbReference type="PANTHER" id="PTHR11895:SF7">
    <property type="entry name" value="GLUTAMYL-TRNA(GLN) AMIDOTRANSFERASE SUBUNIT A, MITOCHONDRIAL"/>
    <property type="match status" value="1"/>
</dbReference>
<sequence>MSALARLSAAETVQGLAAGRFSATERVRASLERIAEVQPALNAFTVVLTDESLAEAEALDRRLAAGERPGLLAGVPVAIKDFTPSRGHPATRGSWAISDAPGDFDPVVVRRLKAAGAIIVGKTTTPEFAYSSFTQSPRWGVTRNPHDPSRTPGGSSGGAAVAVATHCVPLAEGTDMGGSVRIPAALTGVVGLKPSLGRIPMDILPGCFDDMSHFGPLAGDVRDAVLFLRATQGPDDADILSQTVPAVLPEAPADLRGRRFALSLDLGYYALHPGVEAAIRTAADRLRAAGAEVREVALPWTRRLNDLWGQIWGVTLAAAWGDRLATFRARMDPHLVALIEAGLAMDAVGFKRLEAERTALWRPFAEVLSGCDAFLCPTCAQPAPPVGHTDADHDRTGPDGRYHGLDMTCPFNLFSPCPAISLPAGLADGLPVGLQIVGQRQGDGDLLALAWAAEAALRA</sequence>
<dbReference type="OrthoDB" id="9777859at2"/>
<dbReference type="Proteomes" id="UP000277498">
    <property type="component" value="Unassembled WGS sequence"/>
</dbReference>
<name>A0A3P5XRG7_9RHOB</name>
<feature type="domain" description="Amidase" evidence="3">
    <location>
        <begin position="26"/>
        <end position="447"/>
    </location>
</feature>
<dbReference type="InterPro" id="IPR023631">
    <property type="entry name" value="Amidase_dom"/>
</dbReference>